<dbReference type="AlphaFoldDB" id="A0A8J5WF17"/>
<keyword evidence="2" id="KW-1185">Reference proteome</keyword>
<reference evidence="1" key="2">
    <citation type="submission" date="2021-02" db="EMBL/GenBank/DDBJ databases">
        <authorList>
            <person name="Kimball J.A."/>
            <person name="Haas M.W."/>
            <person name="Macchietto M."/>
            <person name="Kono T."/>
            <person name="Duquette J."/>
            <person name="Shao M."/>
        </authorList>
    </citation>
    <scope>NUCLEOTIDE SEQUENCE</scope>
    <source>
        <tissue evidence="1">Fresh leaf tissue</tissue>
    </source>
</reference>
<accession>A0A8J5WF17</accession>
<evidence type="ECO:0000313" key="2">
    <source>
        <dbReference type="Proteomes" id="UP000729402"/>
    </source>
</evidence>
<evidence type="ECO:0000313" key="1">
    <source>
        <dbReference type="EMBL" id="KAG8088521.1"/>
    </source>
</evidence>
<proteinExistence type="predicted"/>
<comment type="caution">
    <text evidence="1">The sequence shown here is derived from an EMBL/GenBank/DDBJ whole genome shotgun (WGS) entry which is preliminary data.</text>
</comment>
<dbReference type="EMBL" id="JAAALK010000082">
    <property type="protein sequence ID" value="KAG8088521.1"/>
    <property type="molecule type" value="Genomic_DNA"/>
</dbReference>
<protein>
    <submittedName>
        <fullName evidence="1">Uncharacterized protein</fullName>
    </submittedName>
</protein>
<name>A0A8J5WF17_ZIZPA</name>
<reference evidence="1" key="1">
    <citation type="journal article" date="2021" name="bioRxiv">
        <title>Whole Genome Assembly and Annotation of Northern Wild Rice, Zizania palustris L., Supports a Whole Genome Duplication in the Zizania Genus.</title>
        <authorList>
            <person name="Haas M."/>
            <person name="Kono T."/>
            <person name="Macchietto M."/>
            <person name="Millas R."/>
            <person name="McGilp L."/>
            <person name="Shao M."/>
            <person name="Duquette J."/>
            <person name="Hirsch C.N."/>
            <person name="Kimball J."/>
        </authorList>
    </citation>
    <scope>NUCLEOTIDE SEQUENCE</scope>
    <source>
        <tissue evidence="1">Fresh leaf tissue</tissue>
    </source>
</reference>
<organism evidence="1 2">
    <name type="scientific">Zizania palustris</name>
    <name type="common">Northern wild rice</name>
    <dbReference type="NCBI Taxonomy" id="103762"/>
    <lineage>
        <taxon>Eukaryota</taxon>
        <taxon>Viridiplantae</taxon>
        <taxon>Streptophyta</taxon>
        <taxon>Embryophyta</taxon>
        <taxon>Tracheophyta</taxon>
        <taxon>Spermatophyta</taxon>
        <taxon>Magnoliopsida</taxon>
        <taxon>Liliopsida</taxon>
        <taxon>Poales</taxon>
        <taxon>Poaceae</taxon>
        <taxon>BOP clade</taxon>
        <taxon>Oryzoideae</taxon>
        <taxon>Oryzeae</taxon>
        <taxon>Zizaniinae</taxon>
        <taxon>Zizania</taxon>
    </lineage>
</organism>
<gene>
    <name evidence="1" type="ORF">GUJ93_ZPchr0010g7917</name>
</gene>
<dbReference type="Proteomes" id="UP000729402">
    <property type="component" value="Unassembled WGS sequence"/>
</dbReference>
<sequence length="76" mass="7799">MAFDVDAAADDPTFDSVAPITEDVAVATIVEANISEDIVTSSGESTIVADIITSSDATAKDLSTTTDASHKVSSFF</sequence>